<feature type="domain" description="Ricin B lectin" evidence="2">
    <location>
        <begin position="51"/>
        <end position="123"/>
    </location>
</feature>
<reference evidence="3" key="1">
    <citation type="journal article" date="2023" name="Mol. Phylogenet. Evol.">
        <title>Genome-scale phylogeny and comparative genomics of the fungal order Sordariales.</title>
        <authorList>
            <person name="Hensen N."/>
            <person name="Bonometti L."/>
            <person name="Westerberg I."/>
            <person name="Brannstrom I.O."/>
            <person name="Guillou S."/>
            <person name="Cros-Aarteil S."/>
            <person name="Calhoun S."/>
            <person name="Haridas S."/>
            <person name="Kuo A."/>
            <person name="Mondo S."/>
            <person name="Pangilinan J."/>
            <person name="Riley R."/>
            <person name="LaButti K."/>
            <person name="Andreopoulos B."/>
            <person name="Lipzen A."/>
            <person name="Chen C."/>
            <person name="Yan M."/>
            <person name="Daum C."/>
            <person name="Ng V."/>
            <person name="Clum A."/>
            <person name="Steindorff A."/>
            <person name="Ohm R.A."/>
            <person name="Martin F."/>
            <person name="Silar P."/>
            <person name="Natvig D.O."/>
            <person name="Lalanne C."/>
            <person name="Gautier V."/>
            <person name="Ament-Velasquez S.L."/>
            <person name="Kruys A."/>
            <person name="Hutchinson M.I."/>
            <person name="Powell A.J."/>
            <person name="Barry K."/>
            <person name="Miller A.N."/>
            <person name="Grigoriev I.V."/>
            <person name="Debuchy R."/>
            <person name="Gladieux P."/>
            <person name="Hiltunen Thoren M."/>
            <person name="Johannesson H."/>
        </authorList>
    </citation>
    <scope>NUCLEOTIDE SEQUENCE</scope>
    <source>
        <strain evidence="3">CBS 990.96</strain>
    </source>
</reference>
<sequence length="187" mass="20419">MLTTSILTLALVATGLAQVVVPEGYQKFLITSAVDAKFVIVPKAPLPPKSGGTIVVQVRNDKPEQHWYLTNSNSSRIQYSGTNLCLDAGAKSNWKDMGTIWLKDCSETEVAQRWSVLADGRIALQESPKPRKPITDNMWRDAEQCIDLVYMQARANNAVGLYTCAGLGNTGAKDKGINWPLVNVTTP</sequence>
<dbReference type="Gene3D" id="2.80.10.50">
    <property type="match status" value="1"/>
</dbReference>
<evidence type="ECO:0000313" key="3">
    <source>
        <dbReference type="EMBL" id="KAK4224061.1"/>
    </source>
</evidence>
<dbReference type="Proteomes" id="UP001301958">
    <property type="component" value="Unassembled WGS sequence"/>
</dbReference>
<evidence type="ECO:0000256" key="1">
    <source>
        <dbReference type="SAM" id="SignalP"/>
    </source>
</evidence>
<proteinExistence type="predicted"/>
<dbReference type="EMBL" id="MU865405">
    <property type="protein sequence ID" value="KAK4224061.1"/>
    <property type="molecule type" value="Genomic_DNA"/>
</dbReference>
<protein>
    <recommendedName>
        <fullName evidence="2">Ricin B lectin domain-containing protein</fullName>
    </recommendedName>
</protein>
<dbReference type="PROSITE" id="PS50231">
    <property type="entry name" value="RICIN_B_LECTIN"/>
    <property type="match status" value="1"/>
</dbReference>
<comment type="caution">
    <text evidence="3">The sequence shown here is derived from an EMBL/GenBank/DDBJ whole genome shotgun (WGS) entry which is preliminary data.</text>
</comment>
<feature type="chain" id="PRO_5042920636" description="Ricin B lectin domain-containing protein" evidence="1">
    <location>
        <begin position="18"/>
        <end position="187"/>
    </location>
</feature>
<dbReference type="CDD" id="cd00161">
    <property type="entry name" value="beta-trefoil_Ricin-like"/>
    <property type="match status" value="1"/>
</dbReference>
<feature type="signal peptide" evidence="1">
    <location>
        <begin position="1"/>
        <end position="17"/>
    </location>
</feature>
<evidence type="ECO:0000259" key="2">
    <source>
        <dbReference type="Pfam" id="PF00652"/>
    </source>
</evidence>
<organism evidence="3 4">
    <name type="scientific">Podospora fimiseda</name>
    <dbReference type="NCBI Taxonomy" id="252190"/>
    <lineage>
        <taxon>Eukaryota</taxon>
        <taxon>Fungi</taxon>
        <taxon>Dikarya</taxon>
        <taxon>Ascomycota</taxon>
        <taxon>Pezizomycotina</taxon>
        <taxon>Sordariomycetes</taxon>
        <taxon>Sordariomycetidae</taxon>
        <taxon>Sordariales</taxon>
        <taxon>Podosporaceae</taxon>
        <taxon>Podospora</taxon>
    </lineage>
</organism>
<reference evidence="3" key="2">
    <citation type="submission" date="2023-05" db="EMBL/GenBank/DDBJ databases">
        <authorList>
            <consortium name="Lawrence Berkeley National Laboratory"/>
            <person name="Steindorff A."/>
            <person name="Hensen N."/>
            <person name="Bonometti L."/>
            <person name="Westerberg I."/>
            <person name="Brannstrom I.O."/>
            <person name="Guillou S."/>
            <person name="Cros-Aarteil S."/>
            <person name="Calhoun S."/>
            <person name="Haridas S."/>
            <person name="Kuo A."/>
            <person name="Mondo S."/>
            <person name="Pangilinan J."/>
            <person name="Riley R."/>
            <person name="Labutti K."/>
            <person name="Andreopoulos B."/>
            <person name="Lipzen A."/>
            <person name="Chen C."/>
            <person name="Yanf M."/>
            <person name="Daum C."/>
            <person name="Ng V."/>
            <person name="Clum A."/>
            <person name="Ohm R."/>
            <person name="Martin F."/>
            <person name="Silar P."/>
            <person name="Natvig D."/>
            <person name="Lalanne C."/>
            <person name="Gautier V."/>
            <person name="Ament-Velasquez S.L."/>
            <person name="Kruys A."/>
            <person name="Hutchinson M.I."/>
            <person name="Powell A.J."/>
            <person name="Barry K."/>
            <person name="Miller A.N."/>
            <person name="Grigoriev I.V."/>
            <person name="Debuchy R."/>
            <person name="Gladieux P."/>
            <person name="Thoren M.H."/>
            <person name="Johannesson H."/>
        </authorList>
    </citation>
    <scope>NUCLEOTIDE SEQUENCE</scope>
    <source>
        <strain evidence="3">CBS 990.96</strain>
    </source>
</reference>
<keyword evidence="1" id="KW-0732">Signal</keyword>
<dbReference type="Pfam" id="PF00652">
    <property type="entry name" value="Ricin_B_lectin"/>
    <property type="match status" value="1"/>
</dbReference>
<keyword evidence="4" id="KW-1185">Reference proteome</keyword>
<accession>A0AAN7BIE2</accession>
<dbReference type="AlphaFoldDB" id="A0AAN7BIE2"/>
<gene>
    <name evidence="3" type="ORF">QBC38DRAFT_538695</name>
</gene>
<dbReference type="SUPFAM" id="SSF50370">
    <property type="entry name" value="Ricin B-like lectins"/>
    <property type="match status" value="1"/>
</dbReference>
<name>A0AAN7BIE2_9PEZI</name>
<dbReference type="InterPro" id="IPR000772">
    <property type="entry name" value="Ricin_B_lectin"/>
</dbReference>
<dbReference type="InterPro" id="IPR035992">
    <property type="entry name" value="Ricin_B-like_lectins"/>
</dbReference>
<evidence type="ECO:0000313" key="4">
    <source>
        <dbReference type="Proteomes" id="UP001301958"/>
    </source>
</evidence>